<gene>
    <name evidence="1" type="ORF">BLNAU_18471</name>
</gene>
<protein>
    <submittedName>
        <fullName evidence="1">Uncharacterized protein</fullName>
    </submittedName>
</protein>
<evidence type="ECO:0000313" key="1">
    <source>
        <dbReference type="EMBL" id="KAK2946635.1"/>
    </source>
</evidence>
<evidence type="ECO:0000313" key="2">
    <source>
        <dbReference type="Proteomes" id="UP001281761"/>
    </source>
</evidence>
<comment type="caution">
    <text evidence="1">The sequence shown here is derived from an EMBL/GenBank/DDBJ whole genome shotgun (WGS) entry which is preliminary data.</text>
</comment>
<name>A0ABQ9X4M5_9EUKA</name>
<reference evidence="1 2" key="1">
    <citation type="journal article" date="2022" name="bioRxiv">
        <title>Genomics of Preaxostyla Flagellates Illuminates Evolutionary Transitions and the Path Towards Mitochondrial Loss.</title>
        <authorList>
            <person name="Novak L.V.F."/>
            <person name="Treitli S.C."/>
            <person name="Pyrih J."/>
            <person name="Halakuc P."/>
            <person name="Pipaliya S.V."/>
            <person name="Vacek V."/>
            <person name="Brzon O."/>
            <person name="Soukal P."/>
            <person name="Eme L."/>
            <person name="Dacks J.B."/>
            <person name="Karnkowska A."/>
            <person name="Elias M."/>
            <person name="Hampl V."/>
        </authorList>
    </citation>
    <scope>NUCLEOTIDE SEQUENCE [LARGE SCALE GENOMIC DNA]</scope>
    <source>
        <strain evidence="1">NAU3</strain>
        <tissue evidence="1">Gut</tissue>
    </source>
</reference>
<keyword evidence="2" id="KW-1185">Reference proteome</keyword>
<sequence length="141" mass="15448">MLSDEGTYEVKEVRLTLTNQSVVYPTRMQFTIPAAARLGAIVVGECLDKNVTRVDLALTTVNLETNTLYTLTLVDISSGKIESAELFTDENGHFEDVAVGLVHPNQSELEEGEANTNNVLILPYGTTCHRYALTPNKPGLH</sequence>
<proteinExistence type="predicted"/>
<dbReference type="Proteomes" id="UP001281761">
    <property type="component" value="Unassembled WGS sequence"/>
</dbReference>
<dbReference type="EMBL" id="JARBJD010000223">
    <property type="protein sequence ID" value="KAK2946635.1"/>
    <property type="molecule type" value="Genomic_DNA"/>
</dbReference>
<organism evidence="1 2">
    <name type="scientific">Blattamonas nauphoetae</name>
    <dbReference type="NCBI Taxonomy" id="2049346"/>
    <lineage>
        <taxon>Eukaryota</taxon>
        <taxon>Metamonada</taxon>
        <taxon>Preaxostyla</taxon>
        <taxon>Oxymonadida</taxon>
        <taxon>Blattamonas</taxon>
    </lineage>
</organism>
<accession>A0ABQ9X4M5</accession>